<feature type="region of interest" description="Disordered" evidence="2">
    <location>
        <begin position="297"/>
        <end position="326"/>
    </location>
</feature>
<accession>A0AAV1TBR7</accession>
<dbReference type="InterPro" id="IPR013083">
    <property type="entry name" value="Znf_RING/FYVE/PHD"/>
</dbReference>
<reference evidence="4" key="1">
    <citation type="submission" date="2024-01" db="EMBL/GenBank/DDBJ databases">
        <authorList>
            <person name="Webb A."/>
        </authorList>
    </citation>
    <scope>NUCLEOTIDE SEQUENCE</scope>
    <source>
        <strain evidence="4">Pm1</strain>
    </source>
</reference>
<organism evidence="4 5">
    <name type="scientific">Peronospora matthiolae</name>
    <dbReference type="NCBI Taxonomy" id="2874970"/>
    <lineage>
        <taxon>Eukaryota</taxon>
        <taxon>Sar</taxon>
        <taxon>Stramenopiles</taxon>
        <taxon>Oomycota</taxon>
        <taxon>Peronosporomycetes</taxon>
        <taxon>Peronosporales</taxon>
        <taxon>Peronosporaceae</taxon>
        <taxon>Peronospora</taxon>
    </lineage>
</organism>
<dbReference type="EMBL" id="CAKLBY020000035">
    <property type="protein sequence ID" value="CAK7910404.1"/>
    <property type="molecule type" value="Genomic_DNA"/>
</dbReference>
<feature type="compositionally biased region" description="Basic and acidic residues" evidence="2">
    <location>
        <begin position="310"/>
        <end position="320"/>
    </location>
</feature>
<feature type="domain" description="RING-type" evidence="3">
    <location>
        <begin position="224"/>
        <end position="262"/>
    </location>
</feature>
<dbReference type="Pfam" id="PF13923">
    <property type="entry name" value="zf-C3HC4_2"/>
    <property type="match status" value="1"/>
</dbReference>
<name>A0AAV1TBR7_9STRA</name>
<keyword evidence="1" id="KW-0175">Coiled coil</keyword>
<evidence type="ECO:0000256" key="2">
    <source>
        <dbReference type="SAM" id="MobiDB-lite"/>
    </source>
</evidence>
<evidence type="ECO:0000256" key="1">
    <source>
        <dbReference type="SAM" id="Coils"/>
    </source>
</evidence>
<dbReference type="Gene3D" id="3.30.40.10">
    <property type="entry name" value="Zinc/RING finger domain, C3HC4 (zinc finger)"/>
    <property type="match status" value="1"/>
</dbReference>
<gene>
    <name evidence="4" type="ORF">PM001_LOCUS4136</name>
</gene>
<dbReference type="InterPro" id="IPR001841">
    <property type="entry name" value="Znf_RING"/>
</dbReference>
<dbReference type="Proteomes" id="UP001162060">
    <property type="component" value="Unassembled WGS sequence"/>
</dbReference>
<evidence type="ECO:0000259" key="3">
    <source>
        <dbReference type="Pfam" id="PF13923"/>
    </source>
</evidence>
<protein>
    <recommendedName>
        <fullName evidence="3">RING-type domain-containing protein</fullName>
    </recommendedName>
</protein>
<dbReference type="CDD" id="cd16620">
    <property type="entry name" value="vRING-HC-C4C4_RBBP6"/>
    <property type="match status" value="1"/>
</dbReference>
<proteinExistence type="predicted"/>
<evidence type="ECO:0000313" key="5">
    <source>
        <dbReference type="Proteomes" id="UP001162060"/>
    </source>
</evidence>
<comment type="caution">
    <text evidence="4">The sequence shown here is derived from an EMBL/GenBank/DDBJ whole genome shotgun (WGS) entry which is preliminary data.</text>
</comment>
<feature type="compositionally biased region" description="Polar residues" evidence="2">
    <location>
        <begin position="297"/>
        <end position="309"/>
    </location>
</feature>
<feature type="coiled-coil region" evidence="1">
    <location>
        <begin position="87"/>
        <end position="118"/>
    </location>
</feature>
<dbReference type="SUPFAM" id="SSF57850">
    <property type="entry name" value="RING/U-box"/>
    <property type="match status" value="1"/>
</dbReference>
<evidence type="ECO:0000313" key="4">
    <source>
        <dbReference type="EMBL" id="CAK7910404.1"/>
    </source>
</evidence>
<dbReference type="AlphaFoldDB" id="A0AAV1TBR7"/>
<sequence length="378" mass="42328">MASRDRGRQQAAECAHLKAQLLSLAEESKSVLLELGSALNQRYRNRAPDHQTQQLLHRKNEVVTRLRGLVNAQGLGETGEGSQQDTYEVQQRMIEELERQLQNERAGFVAERNRLQQQLARVASNAQTELDSSLKRMLPQLRGLLDAYDREQGNCASGIQKPAQQTVTVTGKTSHQELNQRMKDMETKFDAERADLLEQASEAINAQRDISHENLLERETVLTCPISLDLFEDPVVTTCCGKTFSSGVLRQALRRNNFCPFCRAHNVSTHANRDMSTLVELHRTECLMLGLPETVATSNSPAATESSAVEDSRSRRETEPPRGNSSILQSLENVRQRLAGGQPRSDMFIHRSSVIDPDILPRAGVPVSSGFLYYDSDY</sequence>